<comment type="caution">
    <text evidence="6">The sequence shown here is derived from an EMBL/GenBank/DDBJ whole genome shotgun (WGS) entry which is preliminary data.</text>
</comment>
<sequence>MSSRKPNIVLIFADDLGYGDVSSFNPSSKIHTKNIDRLAEAGMQFRDSHATSSLCTPSRYGLLTGRYNCRSRLKSYVVTGDSESNLSTSNLGFRCVKDT</sequence>
<evidence type="ECO:0000313" key="6">
    <source>
        <dbReference type="EMBL" id="GEK89139.1"/>
    </source>
</evidence>
<dbReference type="InterPro" id="IPR017850">
    <property type="entry name" value="Alkaline_phosphatase_core_sf"/>
</dbReference>
<keyword evidence="2" id="KW-0479">Metal-binding</keyword>
<dbReference type="Proteomes" id="UP000321425">
    <property type="component" value="Unassembled WGS sequence"/>
</dbReference>
<gene>
    <name evidence="6" type="ORF">APU01nite_11780</name>
</gene>
<dbReference type="PANTHER" id="PTHR42693">
    <property type="entry name" value="ARYLSULFATASE FAMILY MEMBER"/>
    <property type="match status" value="1"/>
</dbReference>
<dbReference type="InterPro" id="IPR024607">
    <property type="entry name" value="Sulfatase_CS"/>
</dbReference>
<evidence type="ECO:0000259" key="5">
    <source>
        <dbReference type="Pfam" id="PF00884"/>
    </source>
</evidence>
<dbReference type="InterPro" id="IPR000917">
    <property type="entry name" value="Sulfatase_N"/>
</dbReference>
<evidence type="ECO:0000256" key="3">
    <source>
        <dbReference type="ARBA" id="ARBA00022801"/>
    </source>
</evidence>
<dbReference type="Gene3D" id="3.40.720.10">
    <property type="entry name" value="Alkaline Phosphatase, subunit A"/>
    <property type="match status" value="1"/>
</dbReference>
<dbReference type="Pfam" id="PF00884">
    <property type="entry name" value="Sulfatase"/>
    <property type="match status" value="1"/>
</dbReference>
<evidence type="ECO:0000256" key="2">
    <source>
        <dbReference type="ARBA" id="ARBA00022723"/>
    </source>
</evidence>
<dbReference type="PROSITE" id="PS00523">
    <property type="entry name" value="SULFATASE_1"/>
    <property type="match status" value="1"/>
</dbReference>
<organism evidence="6 7">
    <name type="scientific">Alkalibacterium putridalgicola</name>
    <dbReference type="NCBI Taxonomy" id="426703"/>
    <lineage>
        <taxon>Bacteria</taxon>
        <taxon>Bacillati</taxon>
        <taxon>Bacillota</taxon>
        <taxon>Bacilli</taxon>
        <taxon>Lactobacillales</taxon>
        <taxon>Carnobacteriaceae</taxon>
        <taxon>Alkalibacterium</taxon>
    </lineage>
</organism>
<proteinExistence type="inferred from homology"/>
<evidence type="ECO:0000256" key="1">
    <source>
        <dbReference type="ARBA" id="ARBA00008779"/>
    </source>
</evidence>
<protein>
    <recommendedName>
        <fullName evidence="5">Sulfatase N-terminal domain-containing protein</fullName>
    </recommendedName>
</protein>
<comment type="similarity">
    <text evidence="1">Belongs to the sulfatase family.</text>
</comment>
<evidence type="ECO:0000313" key="7">
    <source>
        <dbReference type="Proteomes" id="UP000321425"/>
    </source>
</evidence>
<reference evidence="6 7" key="1">
    <citation type="submission" date="2019-07" db="EMBL/GenBank/DDBJ databases">
        <title>Whole genome shotgun sequence of Alkalibacterium putridalgicola NBRC 103243.</title>
        <authorList>
            <person name="Hosoyama A."/>
            <person name="Uohara A."/>
            <person name="Ohji S."/>
            <person name="Ichikawa N."/>
        </authorList>
    </citation>
    <scope>NUCLEOTIDE SEQUENCE [LARGE SCALE GENOMIC DNA]</scope>
    <source>
        <strain evidence="6 7">NBRC 103243</strain>
    </source>
</reference>
<evidence type="ECO:0000256" key="4">
    <source>
        <dbReference type="ARBA" id="ARBA00022837"/>
    </source>
</evidence>
<accession>A0ABQ0UXB0</accession>
<keyword evidence="4" id="KW-0106">Calcium</keyword>
<dbReference type="EMBL" id="BJUX01000011">
    <property type="protein sequence ID" value="GEK89139.1"/>
    <property type="molecule type" value="Genomic_DNA"/>
</dbReference>
<dbReference type="RefSeq" id="WP_091487591.1">
    <property type="nucleotide sequence ID" value="NZ_BJUX01000011.1"/>
</dbReference>
<dbReference type="SUPFAM" id="SSF53649">
    <property type="entry name" value="Alkaline phosphatase-like"/>
    <property type="match status" value="1"/>
</dbReference>
<dbReference type="PANTHER" id="PTHR42693:SF53">
    <property type="entry name" value="ENDO-4-O-SULFATASE"/>
    <property type="match status" value="1"/>
</dbReference>
<keyword evidence="7" id="KW-1185">Reference proteome</keyword>
<feature type="domain" description="Sulfatase N-terminal" evidence="5">
    <location>
        <begin position="6"/>
        <end position="72"/>
    </location>
</feature>
<keyword evidence="3" id="KW-0378">Hydrolase</keyword>
<name>A0ABQ0UXB0_9LACT</name>
<dbReference type="InterPro" id="IPR050738">
    <property type="entry name" value="Sulfatase"/>
</dbReference>